<name>Q6Z594_ORYSJ</name>
<organism evidence="2 3">
    <name type="scientific">Oryza sativa subsp. japonica</name>
    <name type="common">Rice</name>
    <dbReference type="NCBI Taxonomy" id="39947"/>
    <lineage>
        <taxon>Eukaryota</taxon>
        <taxon>Viridiplantae</taxon>
        <taxon>Streptophyta</taxon>
        <taxon>Embryophyta</taxon>
        <taxon>Tracheophyta</taxon>
        <taxon>Spermatophyta</taxon>
        <taxon>Magnoliopsida</taxon>
        <taxon>Liliopsida</taxon>
        <taxon>Poales</taxon>
        <taxon>Poaceae</taxon>
        <taxon>BOP clade</taxon>
        <taxon>Oryzoideae</taxon>
        <taxon>Oryzeae</taxon>
        <taxon>Oryzinae</taxon>
        <taxon>Oryza</taxon>
        <taxon>Oryza sativa</taxon>
    </lineage>
</organism>
<dbReference type="EMBL" id="AP005157">
    <property type="protein sequence ID" value="BAC98637.1"/>
    <property type="molecule type" value="Genomic_DNA"/>
</dbReference>
<dbReference type="Proteomes" id="UP000000763">
    <property type="component" value="Chromosome 8"/>
</dbReference>
<feature type="region of interest" description="Disordered" evidence="1">
    <location>
        <begin position="1"/>
        <end position="20"/>
    </location>
</feature>
<accession>Q6Z594</accession>
<reference evidence="3" key="2">
    <citation type="journal article" date="2008" name="Nucleic Acids Res.">
        <title>The rice annotation project database (RAP-DB): 2008 update.</title>
        <authorList>
            <consortium name="The rice annotation project (RAP)"/>
        </authorList>
    </citation>
    <scope>GENOME REANNOTATION</scope>
    <source>
        <strain evidence="3">cv. Nipponbare</strain>
    </source>
</reference>
<protein>
    <submittedName>
        <fullName evidence="2">Uncharacterized protein</fullName>
    </submittedName>
</protein>
<proteinExistence type="predicted"/>
<reference evidence="3" key="1">
    <citation type="journal article" date="2005" name="Nature">
        <title>The map-based sequence of the rice genome.</title>
        <authorList>
            <consortium name="International rice genome sequencing project (IRGSP)"/>
            <person name="Matsumoto T."/>
            <person name="Wu J."/>
            <person name="Kanamori H."/>
            <person name="Katayose Y."/>
            <person name="Fujisawa M."/>
            <person name="Namiki N."/>
            <person name="Mizuno H."/>
            <person name="Yamamoto K."/>
            <person name="Antonio B.A."/>
            <person name="Baba T."/>
            <person name="Sakata K."/>
            <person name="Nagamura Y."/>
            <person name="Aoki H."/>
            <person name="Arikawa K."/>
            <person name="Arita K."/>
            <person name="Bito T."/>
            <person name="Chiden Y."/>
            <person name="Fujitsuka N."/>
            <person name="Fukunaka R."/>
            <person name="Hamada M."/>
            <person name="Harada C."/>
            <person name="Hayashi A."/>
            <person name="Hijishita S."/>
            <person name="Honda M."/>
            <person name="Hosokawa S."/>
            <person name="Ichikawa Y."/>
            <person name="Idonuma A."/>
            <person name="Iijima M."/>
            <person name="Ikeda M."/>
            <person name="Ikeno M."/>
            <person name="Ito K."/>
            <person name="Ito S."/>
            <person name="Ito T."/>
            <person name="Ito Y."/>
            <person name="Ito Y."/>
            <person name="Iwabuchi A."/>
            <person name="Kamiya K."/>
            <person name="Karasawa W."/>
            <person name="Kurita K."/>
            <person name="Katagiri S."/>
            <person name="Kikuta A."/>
            <person name="Kobayashi H."/>
            <person name="Kobayashi N."/>
            <person name="Machita K."/>
            <person name="Maehara T."/>
            <person name="Masukawa M."/>
            <person name="Mizubayashi T."/>
            <person name="Mukai Y."/>
            <person name="Nagasaki H."/>
            <person name="Nagata Y."/>
            <person name="Naito S."/>
            <person name="Nakashima M."/>
            <person name="Nakama Y."/>
            <person name="Nakamichi Y."/>
            <person name="Nakamura M."/>
            <person name="Meguro A."/>
            <person name="Negishi M."/>
            <person name="Ohta I."/>
            <person name="Ohta T."/>
            <person name="Okamoto M."/>
            <person name="Ono N."/>
            <person name="Saji S."/>
            <person name="Sakaguchi M."/>
            <person name="Sakai K."/>
            <person name="Shibata M."/>
            <person name="Shimokawa T."/>
            <person name="Song J."/>
            <person name="Takazaki Y."/>
            <person name="Terasawa K."/>
            <person name="Tsugane M."/>
            <person name="Tsuji K."/>
            <person name="Ueda S."/>
            <person name="Waki K."/>
            <person name="Yamagata H."/>
            <person name="Yamamoto M."/>
            <person name="Yamamoto S."/>
            <person name="Yamane H."/>
            <person name="Yoshiki S."/>
            <person name="Yoshihara R."/>
            <person name="Yukawa K."/>
            <person name="Zhong H."/>
            <person name="Yano M."/>
            <person name="Yuan Q."/>
            <person name="Ouyang S."/>
            <person name="Liu J."/>
            <person name="Jones K.M."/>
            <person name="Gansberger K."/>
            <person name="Moffat K."/>
            <person name="Hill J."/>
            <person name="Bera J."/>
            <person name="Fadrosh D."/>
            <person name="Jin S."/>
            <person name="Johri S."/>
            <person name="Kim M."/>
            <person name="Overton L."/>
            <person name="Reardon M."/>
            <person name="Tsitrin T."/>
            <person name="Vuong H."/>
            <person name="Weaver B."/>
            <person name="Ciecko A."/>
            <person name="Tallon L."/>
            <person name="Jackson J."/>
            <person name="Pai G."/>
            <person name="Aken S.V."/>
            <person name="Utterback T."/>
            <person name="Reidmuller S."/>
            <person name="Feldblyum T."/>
            <person name="Hsiao J."/>
            <person name="Zismann V."/>
            <person name="Iobst S."/>
            <person name="de Vazeille A.R."/>
            <person name="Buell C.R."/>
            <person name="Ying K."/>
            <person name="Li Y."/>
            <person name="Lu T."/>
            <person name="Huang Y."/>
            <person name="Zhao Q."/>
            <person name="Feng Q."/>
            <person name="Zhang L."/>
            <person name="Zhu J."/>
            <person name="Weng Q."/>
            <person name="Mu J."/>
            <person name="Lu Y."/>
            <person name="Fan D."/>
            <person name="Liu Y."/>
            <person name="Guan J."/>
            <person name="Zhang Y."/>
            <person name="Yu S."/>
            <person name="Liu X."/>
            <person name="Zhang Y."/>
            <person name="Hong G."/>
            <person name="Han B."/>
            <person name="Choisne N."/>
            <person name="Demange N."/>
            <person name="Orjeda G."/>
            <person name="Samain S."/>
            <person name="Cattolico L."/>
            <person name="Pelletier E."/>
            <person name="Couloux A."/>
            <person name="Segurens B."/>
            <person name="Wincker P."/>
            <person name="D'Hont A."/>
            <person name="Scarpelli C."/>
            <person name="Weissenbach J."/>
            <person name="Salanoubat M."/>
            <person name="Quetier F."/>
            <person name="Yu Y."/>
            <person name="Kim H.R."/>
            <person name="Rambo T."/>
            <person name="Currie J."/>
            <person name="Collura K."/>
            <person name="Luo M."/>
            <person name="Yang T."/>
            <person name="Ammiraju J.S.S."/>
            <person name="Engler F."/>
            <person name="Soderlund C."/>
            <person name="Wing R.A."/>
            <person name="Palmer L.E."/>
            <person name="de la Bastide M."/>
            <person name="Spiegel L."/>
            <person name="Nascimento L."/>
            <person name="Zutavern T."/>
            <person name="O'Shaughnessy A."/>
            <person name="Dike S."/>
            <person name="Dedhia N."/>
            <person name="Preston R."/>
            <person name="Balija V."/>
            <person name="McCombie W.R."/>
            <person name="Chow T."/>
            <person name="Chen H."/>
            <person name="Chung M."/>
            <person name="Chen C."/>
            <person name="Shaw J."/>
            <person name="Wu H."/>
            <person name="Hsiao K."/>
            <person name="Chao Y."/>
            <person name="Chu M."/>
            <person name="Cheng C."/>
            <person name="Hour A."/>
            <person name="Lee P."/>
            <person name="Lin S."/>
            <person name="Lin Y."/>
            <person name="Liou J."/>
            <person name="Liu S."/>
            <person name="Hsing Y."/>
            <person name="Raghuvanshi S."/>
            <person name="Mohanty A."/>
            <person name="Bharti A.K."/>
            <person name="Gaur A."/>
            <person name="Gupta V."/>
            <person name="Kumar D."/>
            <person name="Ravi V."/>
            <person name="Vij S."/>
            <person name="Kapur A."/>
            <person name="Khurana P."/>
            <person name="Khurana P."/>
            <person name="Khurana J.P."/>
            <person name="Tyagi A.K."/>
            <person name="Gaikwad K."/>
            <person name="Singh A."/>
            <person name="Dalal V."/>
            <person name="Srivastava S."/>
            <person name="Dixit A."/>
            <person name="Pal A.K."/>
            <person name="Ghazi I.A."/>
            <person name="Yadav M."/>
            <person name="Pandit A."/>
            <person name="Bhargava A."/>
            <person name="Sureshbabu K."/>
            <person name="Batra K."/>
            <person name="Sharma T.R."/>
            <person name="Mohapatra T."/>
            <person name="Singh N.K."/>
            <person name="Messing J."/>
            <person name="Nelson A.B."/>
            <person name="Fuks G."/>
            <person name="Kavchok S."/>
            <person name="Keizer G."/>
            <person name="Linton E."/>
            <person name="Llaca V."/>
            <person name="Song R."/>
            <person name="Tanyolac B."/>
            <person name="Young S."/>
            <person name="Ho-Il K."/>
            <person name="Hahn J.H."/>
            <person name="Sangsakoo G."/>
            <person name="Vanavichit A."/>
            <person name="de Mattos Luiz.A.T."/>
            <person name="Zimmer P.D."/>
            <person name="Malone G."/>
            <person name="Dellagostin O."/>
            <person name="de Oliveira A.C."/>
            <person name="Bevan M."/>
            <person name="Bancroft I."/>
            <person name="Minx P."/>
            <person name="Cordum H."/>
            <person name="Wilson R."/>
            <person name="Cheng Z."/>
            <person name="Jin W."/>
            <person name="Jiang J."/>
            <person name="Leong S.A."/>
            <person name="Iwama H."/>
            <person name="Gojobori T."/>
            <person name="Itoh T."/>
            <person name="Niimura Y."/>
            <person name="Fujii Y."/>
            <person name="Habara T."/>
            <person name="Sakai H."/>
            <person name="Sato Y."/>
            <person name="Wilson G."/>
            <person name="Kumar K."/>
            <person name="McCouch S."/>
            <person name="Juretic N."/>
            <person name="Hoen D."/>
            <person name="Wright S."/>
            <person name="Bruskiewich R."/>
            <person name="Bureau T."/>
            <person name="Miyao A."/>
            <person name="Hirochika H."/>
            <person name="Nishikawa T."/>
            <person name="Kadowaki K."/>
            <person name="Sugiura M."/>
            <person name="Burr B."/>
            <person name="Sasaki T."/>
        </authorList>
    </citation>
    <scope>NUCLEOTIDE SEQUENCE [LARGE SCALE GENOMIC DNA]</scope>
    <source>
        <strain evidence="3">cv. Nipponbare</strain>
    </source>
</reference>
<feature type="region of interest" description="Disordered" evidence="1">
    <location>
        <begin position="43"/>
        <end position="73"/>
    </location>
</feature>
<evidence type="ECO:0000256" key="1">
    <source>
        <dbReference type="SAM" id="MobiDB-lite"/>
    </source>
</evidence>
<feature type="compositionally biased region" description="Basic and acidic residues" evidence="1">
    <location>
        <begin position="7"/>
        <end position="20"/>
    </location>
</feature>
<evidence type="ECO:0000313" key="3">
    <source>
        <dbReference type="Proteomes" id="UP000000763"/>
    </source>
</evidence>
<dbReference type="AlphaFoldDB" id="Q6Z594"/>
<evidence type="ECO:0000313" key="2">
    <source>
        <dbReference type="EMBL" id="BAC98637.1"/>
    </source>
</evidence>
<gene>
    <name evidence="2" type="primary">OSJNBa0005L24.4</name>
</gene>
<sequence length="73" mass="8532">MTTSMVKRIDKKAEAQEQKNKWEEDGWLMKPKYLRKSRADLMPPLDEMGEEGDAAARGRRWTKSRHQGDGRGR</sequence>